<dbReference type="Pfam" id="PF03885">
    <property type="entry name" value="DUF327"/>
    <property type="match status" value="1"/>
</dbReference>
<dbReference type="GeneID" id="89497696"/>
<dbReference type="AlphaFoldDB" id="M8DFM3"/>
<protein>
    <recommendedName>
        <fullName evidence="3">YaaR</fullName>
    </recommendedName>
</protein>
<dbReference type="InterPro" id="IPR024042">
    <property type="entry name" value="TM1646-like_dom_sf"/>
</dbReference>
<dbReference type="RefSeq" id="WP_003388307.1">
    <property type="nucleotide sequence ID" value="NZ_APBN01000004.1"/>
</dbReference>
<reference evidence="1 2" key="1">
    <citation type="submission" date="2013-03" db="EMBL/GenBank/DDBJ databases">
        <title>Assembly of a new bacterial strain Brevibacillus borstelensis AK1.</title>
        <authorList>
            <person name="Rajan I."/>
            <person name="PoliReddy D."/>
            <person name="Sugumar T."/>
            <person name="Rathinam K."/>
            <person name="Alqarawi S."/>
            <person name="Khalil A.B."/>
            <person name="Sivakumar N."/>
        </authorList>
    </citation>
    <scope>NUCLEOTIDE SEQUENCE [LARGE SCALE GENOMIC DNA]</scope>
    <source>
        <strain evidence="1 2">AK1</strain>
    </source>
</reference>
<dbReference type="InterPro" id="IPR005585">
    <property type="entry name" value="DUF327"/>
</dbReference>
<proteinExistence type="predicted"/>
<keyword evidence="2" id="KW-1185">Reference proteome</keyword>
<dbReference type="OrthoDB" id="1680946at2"/>
<dbReference type="SUPFAM" id="SSF158397">
    <property type="entry name" value="TM1646-like"/>
    <property type="match status" value="1"/>
</dbReference>
<dbReference type="STRING" id="1300222.I532_11334"/>
<evidence type="ECO:0000313" key="2">
    <source>
        <dbReference type="Proteomes" id="UP000012081"/>
    </source>
</evidence>
<sequence>MEVNKIGQISVEQRKSKQDVPADRVAFSELMNKGRQQLNTERLQKMISEIEEQGKILADTRTVGDLRKFKSLVKSFLDDAVKNGLSLEEQQGYNRRGRSRIFKIVKEVDKKLLELTDSVLKSQEPGLRILERVGEIKGLLINTYA</sequence>
<dbReference type="Gene3D" id="1.20.120.490">
    <property type="entry name" value="Hypothetical protein TM1646-like domain"/>
    <property type="match status" value="1"/>
</dbReference>
<accession>M8DFM3</accession>
<dbReference type="EMBL" id="APBN01000004">
    <property type="protein sequence ID" value="EMT52242.1"/>
    <property type="molecule type" value="Genomic_DNA"/>
</dbReference>
<comment type="caution">
    <text evidence="1">The sequence shown here is derived from an EMBL/GenBank/DDBJ whole genome shotgun (WGS) entry which is preliminary data.</text>
</comment>
<dbReference type="Proteomes" id="UP000012081">
    <property type="component" value="Unassembled WGS sequence"/>
</dbReference>
<organism evidence="1 2">
    <name type="scientific">Brevibacillus borstelensis AK1</name>
    <dbReference type="NCBI Taxonomy" id="1300222"/>
    <lineage>
        <taxon>Bacteria</taxon>
        <taxon>Bacillati</taxon>
        <taxon>Bacillota</taxon>
        <taxon>Bacilli</taxon>
        <taxon>Bacillales</taxon>
        <taxon>Paenibacillaceae</taxon>
        <taxon>Brevibacillus</taxon>
    </lineage>
</organism>
<evidence type="ECO:0000313" key="1">
    <source>
        <dbReference type="EMBL" id="EMT52242.1"/>
    </source>
</evidence>
<gene>
    <name evidence="1" type="ORF">I532_11334</name>
</gene>
<name>M8DFM3_9BACL</name>
<dbReference type="PATRIC" id="fig|1300222.3.peg.2363"/>
<evidence type="ECO:0008006" key="3">
    <source>
        <dbReference type="Google" id="ProtNLM"/>
    </source>
</evidence>